<dbReference type="AlphaFoldDB" id="A0A5A7QS50"/>
<name>A0A5A7QS50_STRAF</name>
<comment type="caution">
    <text evidence="1">The sequence shown here is derived from an EMBL/GenBank/DDBJ whole genome shotgun (WGS) entry which is preliminary data.</text>
</comment>
<dbReference type="Proteomes" id="UP000325081">
    <property type="component" value="Unassembled WGS sequence"/>
</dbReference>
<protein>
    <submittedName>
        <fullName evidence="1">DHFS-FPGS homolog B</fullName>
    </submittedName>
</protein>
<evidence type="ECO:0000313" key="2">
    <source>
        <dbReference type="Proteomes" id="UP000325081"/>
    </source>
</evidence>
<organism evidence="1 2">
    <name type="scientific">Striga asiatica</name>
    <name type="common">Asiatic witchweed</name>
    <name type="synonym">Buchnera asiatica</name>
    <dbReference type="NCBI Taxonomy" id="4170"/>
    <lineage>
        <taxon>Eukaryota</taxon>
        <taxon>Viridiplantae</taxon>
        <taxon>Streptophyta</taxon>
        <taxon>Embryophyta</taxon>
        <taxon>Tracheophyta</taxon>
        <taxon>Spermatophyta</taxon>
        <taxon>Magnoliopsida</taxon>
        <taxon>eudicotyledons</taxon>
        <taxon>Gunneridae</taxon>
        <taxon>Pentapetalae</taxon>
        <taxon>asterids</taxon>
        <taxon>lamiids</taxon>
        <taxon>Lamiales</taxon>
        <taxon>Orobanchaceae</taxon>
        <taxon>Buchnereae</taxon>
        <taxon>Striga</taxon>
    </lineage>
</organism>
<gene>
    <name evidence="1" type="ORF">STAS_24868</name>
</gene>
<evidence type="ECO:0000313" key="1">
    <source>
        <dbReference type="EMBL" id="GER47732.1"/>
    </source>
</evidence>
<proteinExistence type="predicted"/>
<reference evidence="2" key="1">
    <citation type="journal article" date="2019" name="Curr. Biol.">
        <title>Genome Sequence of Striga asiatica Provides Insight into the Evolution of Plant Parasitism.</title>
        <authorList>
            <person name="Yoshida S."/>
            <person name="Kim S."/>
            <person name="Wafula E.K."/>
            <person name="Tanskanen J."/>
            <person name="Kim Y.M."/>
            <person name="Honaas L."/>
            <person name="Yang Z."/>
            <person name="Spallek T."/>
            <person name="Conn C.E."/>
            <person name="Ichihashi Y."/>
            <person name="Cheong K."/>
            <person name="Cui S."/>
            <person name="Der J.P."/>
            <person name="Gundlach H."/>
            <person name="Jiao Y."/>
            <person name="Hori C."/>
            <person name="Ishida J.K."/>
            <person name="Kasahara H."/>
            <person name="Kiba T."/>
            <person name="Kim M.S."/>
            <person name="Koo N."/>
            <person name="Laohavisit A."/>
            <person name="Lee Y.H."/>
            <person name="Lumba S."/>
            <person name="McCourt P."/>
            <person name="Mortimer J.C."/>
            <person name="Mutuku J.M."/>
            <person name="Nomura T."/>
            <person name="Sasaki-Sekimoto Y."/>
            <person name="Seto Y."/>
            <person name="Wang Y."/>
            <person name="Wakatake T."/>
            <person name="Sakakibara H."/>
            <person name="Demura T."/>
            <person name="Yamaguchi S."/>
            <person name="Yoneyama K."/>
            <person name="Manabe R.I."/>
            <person name="Nelson D.C."/>
            <person name="Schulman A.H."/>
            <person name="Timko M.P."/>
            <person name="dePamphilis C.W."/>
            <person name="Choi D."/>
            <person name="Shirasu K."/>
        </authorList>
    </citation>
    <scope>NUCLEOTIDE SEQUENCE [LARGE SCALE GENOMIC DNA]</scope>
    <source>
        <strain evidence="2">cv. UVA1</strain>
    </source>
</reference>
<keyword evidence="2" id="KW-1185">Reference proteome</keyword>
<accession>A0A5A7QS50</accession>
<dbReference type="EMBL" id="BKCP01008048">
    <property type="protein sequence ID" value="GER47732.1"/>
    <property type="molecule type" value="Genomic_DNA"/>
</dbReference>
<sequence length="396" mass="44036">MYRVIFQPSPPRNQLKVGPIVLTTNYLQNHRLRARRHYMGQARSMRPNNNIRILYGPNLLFHRHMGKKPIYDPRLDLTTVTRVGEIILPPDEKDVEACGGRFGNLVTVDWESEGGAYHLAEFCESGSFVGIGGFISKWDKNDVAKTDRVAYLTVAVHKNQMWPIGQASDSGSYICTVPICNPGCEKLTSEQTNSEASSIRIESIRARMVCLPIAPCGTYLSKKPSSTNFSPALDLSLASISKAPLAKFGNSSSSPLPITLSKFSPPLDMKILSGSIRILPPSHIELRSKHLNQPPLAEENFRWGSALGLKGSTRSENPFPKYASHDWGGALWPSHDQGRPGFNGERMVGRGAIFRRGPFLGRRRAVVVGVRREVEVERDGVESEEGEQDFQRFTVH</sequence>
<feature type="non-terminal residue" evidence="1">
    <location>
        <position position="396"/>
    </location>
</feature>